<organism evidence="3 4">
    <name type="scientific">Wolfiporia cocos (strain MD-104)</name>
    <name type="common">Brown rot fungus</name>
    <dbReference type="NCBI Taxonomy" id="742152"/>
    <lineage>
        <taxon>Eukaryota</taxon>
        <taxon>Fungi</taxon>
        <taxon>Dikarya</taxon>
        <taxon>Basidiomycota</taxon>
        <taxon>Agaricomycotina</taxon>
        <taxon>Agaricomycetes</taxon>
        <taxon>Polyporales</taxon>
        <taxon>Phaeolaceae</taxon>
        <taxon>Wolfiporia</taxon>
    </lineage>
</organism>
<reference evidence="3 4" key="1">
    <citation type="journal article" date="2012" name="Science">
        <title>The Paleozoic origin of enzymatic lignin decomposition reconstructed from 31 fungal genomes.</title>
        <authorList>
            <person name="Floudas D."/>
            <person name="Binder M."/>
            <person name="Riley R."/>
            <person name="Barry K."/>
            <person name="Blanchette R.A."/>
            <person name="Henrissat B."/>
            <person name="Martinez A.T."/>
            <person name="Otillar R."/>
            <person name="Spatafora J.W."/>
            <person name="Yadav J.S."/>
            <person name="Aerts A."/>
            <person name="Benoit I."/>
            <person name="Boyd A."/>
            <person name="Carlson A."/>
            <person name="Copeland A."/>
            <person name="Coutinho P.M."/>
            <person name="de Vries R.P."/>
            <person name="Ferreira P."/>
            <person name="Findley K."/>
            <person name="Foster B."/>
            <person name="Gaskell J."/>
            <person name="Glotzer D."/>
            <person name="Gorecki P."/>
            <person name="Heitman J."/>
            <person name="Hesse C."/>
            <person name="Hori C."/>
            <person name="Igarashi K."/>
            <person name="Jurgens J.A."/>
            <person name="Kallen N."/>
            <person name="Kersten P."/>
            <person name="Kohler A."/>
            <person name="Kuees U."/>
            <person name="Kumar T.K.A."/>
            <person name="Kuo A."/>
            <person name="LaButti K."/>
            <person name="Larrondo L.F."/>
            <person name="Lindquist E."/>
            <person name="Ling A."/>
            <person name="Lombard V."/>
            <person name="Lucas S."/>
            <person name="Lundell T."/>
            <person name="Martin R."/>
            <person name="McLaughlin D.J."/>
            <person name="Morgenstern I."/>
            <person name="Morin E."/>
            <person name="Murat C."/>
            <person name="Nagy L.G."/>
            <person name="Nolan M."/>
            <person name="Ohm R.A."/>
            <person name="Patyshakuliyeva A."/>
            <person name="Rokas A."/>
            <person name="Ruiz-Duenas F.J."/>
            <person name="Sabat G."/>
            <person name="Salamov A."/>
            <person name="Samejima M."/>
            <person name="Schmutz J."/>
            <person name="Slot J.C."/>
            <person name="St John F."/>
            <person name="Stenlid J."/>
            <person name="Sun H."/>
            <person name="Sun S."/>
            <person name="Syed K."/>
            <person name="Tsang A."/>
            <person name="Wiebenga A."/>
            <person name="Young D."/>
            <person name="Pisabarro A."/>
            <person name="Eastwood D.C."/>
            <person name="Martin F."/>
            <person name="Cullen D."/>
            <person name="Grigoriev I.V."/>
            <person name="Hibbett D.S."/>
        </authorList>
    </citation>
    <scope>NUCLEOTIDE SEQUENCE [LARGE SCALE GENOMIC DNA]</scope>
    <source>
        <strain evidence="3 4">MD-104</strain>
    </source>
</reference>
<dbReference type="STRING" id="742152.A0A2H3JVN3"/>
<evidence type="ECO:0000256" key="2">
    <source>
        <dbReference type="ARBA" id="ARBA00023002"/>
    </source>
</evidence>
<gene>
    <name evidence="3" type="ORF">WOLCODRAFT_25025</name>
</gene>
<dbReference type="OrthoDB" id="498125at2759"/>
<dbReference type="PANTHER" id="PTHR43669">
    <property type="entry name" value="5-KETO-D-GLUCONATE 5-REDUCTASE"/>
    <property type="match status" value="1"/>
</dbReference>
<accession>A0A2H3JVN3</accession>
<evidence type="ECO:0000313" key="3">
    <source>
        <dbReference type="EMBL" id="PCH41898.1"/>
    </source>
</evidence>
<dbReference type="GO" id="GO:0016491">
    <property type="term" value="F:oxidoreductase activity"/>
    <property type="evidence" value="ECO:0007669"/>
    <property type="project" value="UniProtKB-KW"/>
</dbReference>
<dbReference type="EMBL" id="KB468124">
    <property type="protein sequence ID" value="PCH41898.1"/>
    <property type="molecule type" value="Genomic_DNA"/>
</dbReference>
<dbReference type="InterPro" id="IPR036291">
    <property type="entry name" value="NAD(P)-bd_dom_sf"/>
</dbReference>
<dbReference type="OMA" id="GFDICIN"/>
<dbReference type="Proteomes" id="UP000218811">
    <property type="component" value="Unassembled WGS sequence"/>
</dbReference>
<evidence type="ECO:0000313" key="4">
    <source>
        <dbReference type="Proteomes" id="UP000218811"/>
    </source>
</evidence>
<dbReference type="Gene3D" id="3.40.50.720">
    <property type="entry name" value="NAD(P)-binding Rossmann-like Domain"/>
    <property type="match status" value="1"/>
</dbReference>
<dbReference type="PANTHER" id="PTHR43669:SF3">
    <property type="entry name" value="ALCOHOL DEHYDROGENASE, PUTATIVE (AFU_ORTHOLOGUE AFUA_3G03445)-RELATED"/>
    <property type="match status" value="1"/>
</dbReference>
<evidence type="ECO:0000256" key="1">
    <source>
        <dbReference type="ARBA" id="ARBA00006484"/>
    </source>
</evidence>
<dbReference type="PRINTS" id="PR00081">
    <property type="entry name" value="GDHRDH"/>
</dbReference>
<keyword evidence="4" id="KW-1185">Reference proteome</keyword>
<name>A0A2H3JVN3_WOLCO</name>
<proteinExistence type="inferred from homology"/>
<dbReference type="Pfam" id="PF00106">
    <property type="entry name" value="adh_short"/>
    <property type="match status" value="1"/>
</dbReference>
<protein>
    <submittedName>
        <fullName evidence="3">NAD(P)-binding protein</fullName>
    </submittedName>
</protein>
<keyword evidence="2" id="KW-0560">Oxidoreductase</keyword>
<dbReference type="SUPFAM" id="SSF51735">
    <property type="entry name" value="NAD(P)-binding Rossmann-fold domains"/>
    <property type="match status" value="1"/>
</dbReference>
<comment type="similarity">
    <text evidence="1">Belongs to the short-chain dehydrogenases/reductases (SDR) family.</text>
</comment>
<dbReference type="InterPro" id="IPR002347">
    <property type="entry name" value="SDR_fam"/>
</dbReference>
<sequence>MASTAAATIKRVALITGASQGISKCIAQRLASDGLRVALNDIAAKRDQLQDVAAQIRTSGGEAIVMTADVSREDDVKAMTTQVVQEAGGLDVMVANAGILGPFKPLLLPLCPWRHDLLYLALVFTGSHRHTSGWHHSTVVKVS</sequence>
<dbReference type="AlphaFoldDB" id="A0A2H3JVN3"/>